<evidence type="ECO:0000256" key="4">
    <source>
        <dbReference type="SAM" id="Phobius"/>
    </source>
</evidence>
<feature type="transmembrane region" description="Helical" evidence="4">
    <location>
        <begin position="146"/>
        <end position="164"/>
    </location>
</feature>
<proteinExistence type="predicted"/>
<gene>
    <name evidence="5" type="ORF">I41_14410</name>
</gene>
<feature type="transmembrane region" description="Helical" evidence="4">
    <location>
        <begin position="253"/>
        <end position="270"/>
    </location>
</feature>
<keyword evidence="4" id="KW-0812">Transmembrane</keyword>
<feature type="transmembrane region" description="Helical" evidence="4">
    <location>
        <begin position="49"/>
        <end position="70"/>
    </location>
</feature>
<dbReference type="PANTHER" id="PTHR45586">
    <property type="entry name" value="TPR REPEAT-CONTAINING PROTEIN PA4667"/>
    <property type="match status" value="1"/>
</dbReference>
<evidence type="ECO:0000313" key="5">
    <source>
        <dbReference type="EMBL" id="QDT72269.1"/>
    </source>
</evidence>
<dbReference type="InterPro" id="IPR019734">
    <property type="entry name" value="TPR_rpt"/>
</dbReference>
<evidence type="ECO:0000256" key="3">
    <source>
        <dbReference type="PROSITE-ProRule" id="PRU00339"/>
    </source>
</evidence>
<keyword evidence="2 3" id="KW-0802">TPR repeat</keyword>
<dbReference type="AlphaFoldDB" id="A0A517TV68"/>
<keyword evidence="1" id="KW-0677">Repeat</keyword>
<feature type="transmembrane region" description="Helical" evidence="4">
    <location>
        <begin position="223"/>
        <end position="241"/>
    </location>
</feature>
<evidence type="ECO:0000256" key="2">
    <source>
        <dbReference type="ARBA" id="ARBA00022803"/>
    </source>
</evidence>
<dbReference type="InterPro" id="IPR051012">
    <property type="entry name" value="CellSynth/LPSAsmb/PSIAsmb"/>
</dbReference>
<keyword evidence="4" id="KW-0472">Membrane</keyword>
<evidence type="ECO:0000256" key="1">
    <source>
        <dbReference type="ARBA" id="ARBA00022737"/>
    </source>
</evidence>
<dbReference type="SUPFAM" id="SSF48452">
    <property type="entry name" value="TPR-like"/>
    <property type="match status" value="1"/>
</dbReference>
<feature type="transmembrane region" description="Helical" evidence="4">
    <location>
        <begin position="106"/>
        <end position="126"/>
    </location>
</feature>
<name>A0A517TV68_9BACT</name>
<dbReference type="Pfam" id="PF13432">
    <property type="entry name" value="TPR_16"/>
    <property type="match status" value="2"/>
</dbReference>
<dbReference type="SMART" id="SM00028">
    <property type="entry name" value="TPR"/>
    <property type="match status" value="3"/>
</dbReference>
<dbReference type="Gene3D" id="1.25.40.10">
    <property type="entry name" value="Tetratricopeptide repeat domain"/>
    <property type="match status" value="1"/>
</dbReference>
<protein>
    <submittedName>
        <fullName evidence="5">Tetratricopeptide repeat protein</fullName>
    </submittedName>
</protein>
<sequence>MADAILKETCSSIRRARHEKSSRERPPVSSTAATTAPRRPWIVSPAWDLFYLVLTPLLIVPTVLVAARQWLRPEDIYLAVISFASLGHHLPGFMRAYGDRELFSRFRWRFLLAPPLIFALALIFTPPDSVAHALNLPWRHLHGLELILLIWGTWHGLMQTYGFMRIYDLRRGENDRYVAKLDHALCLAIFAAGVVFSDTRMFGVAGAMWQCGLPIFGPDTLALLRWIVGGLSGLVIALYATHLVNRRLRGLPVNWVKLLLAASTGWFYWYCGRLSTNLLIGIAMFEIYHAVQYNAIVWIYNRRLLEKAGERFGPLGFLFRDRTTMLGIYLAAIAAYSSIRFVTAHAGDRMFSGDLDDARQWLIAAFVTSSILHFYYDGFIWKVSDRRTQDNLVDAPVPAFDRFVPSFIHAGKWATLLAVIAMLIGSERMYAAGGARQQAMLAALARLTPDVAEAKAIAVQLDGVQADERYAAGLAALQRGDAAAAVGPLEVAVKLDPKHFRAWLQLGDAFLALDQPAAAVEPYRRAVALGPEVVDARVALAEALLKSDQRAAAEQCLREGLARDSESPELNLTLAILLEQTGRTADAEPFRRRAVESGLGR</sequence>
<dbReference type="InterPro" id="IPR011990">
    <property type="entry name" value="TPR-like_helical_dom_sf"/>
</dbReference>
<reference evidence="5 6" key="1">
    <citation type="submission" date="2019-02" db="EMBL/GenBank/DDBJ databases">
        <title>Deep-cultivation of Planctomycetes and their phenomic and genomic characterization uncovers novel biology.</title>
        <authorList>
            <person name="Wiegand S."/>
            <person name="Jogler M."/>
            <person name="Boedeker C."/>
            <person name="Pinto D."/>
            <person name="Vollmers J."/>
            <person name="Rivas-Marin E."/>
            <person name="Kohn T."/>
            <person name="Peeters S.H."/>
            <person name="Heuer A."/>
            <person name="Rast P."/>
            <person name="Oberbeckmann S."/>
            <person name="Bunk B."/>
            <person name="Jeske O."/>
            <person name="Meyerdierks A."/>
            <person name="Storesund J.E."/>
            <person name="Kallscheuer N."/>
            <person name="Luecker S."/>
            <person name="Lage O.M."/>
            <person name="Pohl T."/>
            <person name="Merkel B.J."/>
            <person name="Hornburger P."/>
            <person name="Mueller R.-W."/>
            <person name="Bruemmer F."/>
            <person name="Labrenz M."/>
            <person name="Spormann A.M."/>
            <person name="Op den Camp H."/>
            <person name="Overmann J."/>
            <person name="Amann R."/>
            <person name="Jetten M.S.M."/>
            <person name="Mascher T."/>
            <person name="Medema M.H."/>
            <person name="Devos D.P."/>
            <person name="Kaster A.-K."/>
            <person name="Ovreas L."/>
            <person name="Rohde M."/>
            <person name="Galperin M.Y."/>
            <person name="Jogler C."/>
        </authorList>
    </citation>
    <scope>NUCLEOTIDE SEQUENCE [LARGE SCALE GENOMIC DNA]</scope>
    <source>
        <strain evidence="5 6">I41</strain>
    </source>
</reference>
<feature type="transmembrane region" description="Helical" evidence="4">
    <location>
        <begin position="76"/>
        <end position="94"/>
    </location>
</feature>
<feature type="repeat" description="TPR" evidence="3">
    <location>
        <begin position="500"/>
        <end position="533"/>
    </location>
</feature>
<organism evidence="5 6">
    <name type="scientific">Lacipirellula limnantheis</name>
    <dbReference type="NCBI Taxonomy" id="2528024"/>
    <lineage>
        <taxon>Bacteria</taxon>
        <taxon>Pseudomonadati</taxon>
        <taxon>Planctomycetota</taxon>
        <taxon>Planctomycetia</taxon>
        <taxon>Pirellulales</taxon>
        <taxon>Lacipirellulaceae</taxon>
        <taxon>Lacipirellula</taxon>
    </lineage>
</organism>
<dbReference type="OrthoDB" id="7055466at2"/>
<keyword evidence="4" id="KW-1133">Transmembrane helix</keyword>
<accession>A0A517TV68</accession>
<feature type="transmembrane region" description="Helical" evidence="4">
    <location>
        <begin position="326"/>
        <end position="346"/>
    </location>
</feature>
<dbReference type="PROSITE" id="PS50005">
    <property type="entry name" value="TPR"/>
    <property type="match status" value="1"/>
</dbReference>
<evidence type="ECO:0000313" key="6">
    <source>
        <dbReference type="Proteomes" id="UP000317909"/>
    </source>
</evidence>
<keyword evidence="6" id="KW-1185">Reference proteome</keyword>
<dbReference type="KEGG" id="llh:I41_14410"/>
<dbReference type="EMBL" id="CP036339">
    <property type="protein sequence ID" value="QDT72269.1"/>
    <property type="molecule type" value="Genomic_DNA"/>
</dbReference>
<feature type="transmembrane region" description="Helical" evidence="4">
    <location>
        <begin position="358"/>
        <end position="376"/>
    </location>
</feature>
<feature type="transmembrane region" description="Helical" evidence="4">
    <location>
        <begin position="184"/>
        <end position="203"/>
    </location>
</feature>
<dbReference type="Proteomes" id="UP000317909">
    <property type="component" value="Chromosome"/>
</dbReference>
<dbReference type="PANTHER" id="PTHR45586:SF1">
    <property type="entry name" value="LIPOPOLYSACCHARIDE ASSEMBLY PROTEIN B"/>
    <property type="match status" value="1"/>
</dbReference>
<feature type="transmembrane region" description="Helical" evidence="4">
    <location>
        <begin position="276"/>
        <end position="300"/>
    </location>
</feature>